<dbReference type="AlphaFoldDB" id="A0AAV4WP72"/>
<keyword evidence="2" id="KW-1185">Reference proteome</keyword>
<comment type="caution">
    <text evidence="1">The sequence shown here is derived from an EMBL/GenBank/DDBJ whole genome shotgun (WGS) entry which is preliminary data.</text>
</comment>
<sequence>MLQKNKAFGDFENQIKYSSEIDPNHDSNSSENIEHQEKMRNVELFCWKERNQEEQSKQFLAHKINSNVLKIKCDENYIDLDKKAESEKIMGEIKMDLIKSEQLNDESSKTNQIDKNMCKNEGTDVFSKTNEQANCNTFIEGKTCKIEGDELINIKHCESSELKNDVICESKQENQNKAGNLDVKRFEKYENSVLNKIDVSKQDNHKIVLKREILNESDKSINFKDKYDKTVKIIEDQKKTIILGKVKTSYSENVFEKNTTFNRDQKVLLKNNELATQIDINKKKEISLEKKISKNKQIDPTRPTRSPVDYRAIACSIEAMMPLNIKIEKDTDSISCNTSVLDSDMKKLKNIGEKPKGTMNNNPLTINIPKIKSIVSEVVKKNLKLFKDKEIKQENTNTIHDYYEEEKEDLTNPGWNKIKGLSTDEERYQQVRDCWNSATIPNPNKNLTYLSFRKKHLDINGANAHQRKPHKRQATSNCNEQKAKRARTCTFTFDNKIESIKKEKEEKNKILQAEMYTKISHLNKLCYEEEMQLQSYVNSYRHNFHNNDLQLKNIRSHYQREVLSVANEYKRKASQCDAHYQSGINDLKRNRNEVFQFCSFYKGLHKNEQKDPTLLTNDQLLELEEIEDIYNQLDHCYK</sequence>
<dbReference type="EMBL" id="BPLR01016422">
    <property type="protein sequence ID" value="GIY83746.1"/>
    <property type="molecule type" value="Genomic_DNA"/>
</dbReference>
<protein>
    <submittedName>
        <fullName evidence="1">Uncharacterized protein</fullName>
    </submittedName>
</protein>
<evidence type="ECO:0000313" key="1">
    <source>
        <dbReference type="EMBL" id="GIY83746.1"/>
    </source>
</evidence>
<gene>
    <name evidence="1" type="ORF">CEXT_153961</name>
</gene>
<organism evidence="1 2">
    <name type="scientific">Caerostris extrusa</name>
    <name type="common">Bark spider</name>
    <name type="synonym">Caerostris bankana</name>
    <dbReference type="NCBI Taxonomy" id="172846"/>
    <lineage>
        <taxon>Eukaryota</taxon>
        <taxon>Metazoa</taxon>
        <taxon>Ecdysozoa</taxon>
        <taxon>Arthropoda</taxon>
        <taxon>Chelicerata</taxon>
        <taxon>Arachnida</taxon>
        <taxon>Araneae</taxon>
        <taxon>Araneomorphae</taxon>
        <taxon>Entelegynae</taxon>
        <taxon>Araneoidea</taxon>
        <taxon>Araneidae</taxon>
        <taxon>Caerostris</taxon>
    </lineage>
</organism>
<accession>A0AAV4WP72</accession>
<proteinExistence type="predicted"/>
<dbReference type="Proteomes" id="UP001054945">
    <property type="component" value="Unassembled WGS sequence"/>
</dbReference>
<reference evidence="1 2" key="1">
    <citation type="submission" date="2021-06" db="EMBL/GenBank/DDBJ databases">
        <title>Caerostris extrusa draft genome.</title>
        <authorList>
            <person name="Kono N."/>
            <person name="Arakawa K."/>
        </authorList>
    </citation>
    <scope>NUCLEOTIDE SEQUENCE [LARGE SCALE GENOMIC DNA]</scope>
</reference>
<evidence type="ECO:0000313" key="2">
    <source>
        <dbReference type="Proteomes" id="UP001054945"/>
    </source>
</evidence>
<name>A0AAV4WP72_CAEEX</name>